<evidence type="ECO:0000313" key="4">
    <source>
        <dbReference type="EMBL" id="NHA69254.1"/>
    </source>
</evidence>
<dbReference type="SUPFAM" id="SSF56801">
    <property type="entry name" value="Acetyl-CoA synthetase-like"/>
    <property type="match status" value="1"/>
</dbReference>
<feature type="transmembrane region" description="Helical" evidence="1">
    <location>
        <begin position="556"/>
        <end position="587"/>
    </location>
</feature>
<dbReference type="PANTHER" id="PTHR43767">
    <property type="entry name" value="LONG-CHAIN-FATTY-ACID--COA LIGASE"/>
    <property type="match status" value="1"/>
</dbReference>
<feature type="domain" description="Carrier" evidence="3">
    <location>
        <begin position="468"/>
        <end position="510"/>
    </location>
</feature>
<dbReference type="Gene3D" id="1.10.1200.10">
    <property type="entry name" value="ACP-like"/>
    <property type="match status" value="1"/>
</dbReference>
<dbReference type="EMBL" id="SAYU02000052">
    <property type="protein sequence ID" value="NHA69254.1"/>
    <property type="molecule type" value="Genomic_DNA"/>
</dbReference>
<organism evidence="4 5">
    <name type="scientific">Phycicoccus flavus</name>
    <dbReference type="NCBI Taxonomy" id="2502783"/>
    <lineage>
        <taxon>Bacteria</taxon>
        <taxon>Bacillati</taxon>
        <taxon>Actinomycetota</taxon>
        <taxon>Actinomycetes</taxon>
        <taxon>Micrococcales</taxon>
        <taxon>Intrasporangiaceae</taxon>
        <taxon>Phycicoccus</taxon>
    </lineage>
</organism>
<feature type="transmembrane region" description="Helical" evidence="1">
    <location>
        <begin position="810"/>
        <end position="830"/>
    </location>
</feature>
<name>A0A8T6R6J1_9MICO</name>
<dbReference type="Gene3D" id="3.40.50.12780">
    <property type="entry name" value="N-terminal domain of ligase-like"/>
    <property type="match status" value="1"/>
</dbReference>
<sequence>MTALATGPHRGTAPLPWLRDLRSHGTRVALHSPEGAVTYAGLADRVDALAARLAGPRRLVLVRGRTTTASVVALLGAQQAGHVVLLAAAGDTADALSAAYDPDVVLDAAGGVEERRHRSVHDLHPDLALLLSTSGSTGSPRLVRLSADNLAANAAQIEAALGTRPDDCAALVLPLSYCYGLSVLHTHLAAGAAVLLTEASVVDDCFWAAARDAGVSTLPGVPHTFELLDRSGFDRRDLPRLRRVTSAGGRMDPERVHALAELGRRRGFELCVMYGQCEATARIACLPPDLAATHPDSVGRPVPGSTVTIEDGEIVLDGPNVMLGYAQGPADLALGRSVRRLRTGDLGEIGPDGLLRVTGRRARFVKVLGHRVALDVVERRLAETGESALVAGRDGLLAVAAEGATTAPARERVRRATARAAGVPAQAVRVAGVEHLPRLVNGKPDHGAVLALLDTRPHAAEDAGGADDVAALYARLLERPVGPEDTFVSLGGDSLSYVEVSLRLEQHLGHLPPSWHTTSVGALERLRARTPSRTPAPRQPATARPRPLTRTVESSVWLRALAIVLVVGTHADLFTLQGSANALLVIAGYQLARFQLADPDPRTRARRLLASAGRVVAPTVAVVAFAHLAMGLYEPRNLVLLNWVFGEERLGPPWRFWFVEALVAALLLVAALVRTRPVAALDARFPLGLPLALSVLAWALLRWPVLPLPVPHMHGSALVVLHLVLLGWALARARTRAQHVLLTGVVLVMVMTFSHNALRDGLTAAVVLVLLWVPVTRVPAALVPALRVLAAASLYVYLAHWQLLQVLWPLDVPLLATAASLAVGVGYWWLWTGPLTRAARTVRERVSGLRPA</sequence>
<reference evidence="4" key="1">
    <citation type="submission" date="2020-03" db="EMBL/GenBank/DDBJ databases">
        <title>Phycicoccus flavus sp. nov., a novel endophytic actinobacterium isolated from branch of Kandelia candel.</title>
        <authorList>
            <person name="Tuo L."/>
        </authorList>
    </citation>
    <scope>NUCLEOTIDE SEQUENCE</scope>
    <source>
        <strain evidence="4">CMS6Z-2</strain>
    </source>
</reference>
<keyword evidence="1" id="KW-0472">Membrane</keyword>
<evidence type="ECO:0000259" key="2">
    <source>
        <dbReference type="Pfam" id="PF00501"/>
    </source>
</evidence>
<dbReference type="Proteomes" id="UP000287866">
    <property type="component" value="Unassembled WGS sequence"/>
</dbReference>
<proteinExistence type="predicted"/>
<feature type="transmembrane region" description="Helical" evidence="1">
    <location>
        <begin position="740"/>
        <end position="758"/>
    </location>
</feature>
<dbReference type="Pfam" id="PF00501">
    <property type="entry name" value="AMP-binding"/>
    <property type="match status" value="1"/>
</dbReference>
<evidence type="ECO:0000256" key="1">
    <source>
        <dbReference type="SAM" id="Phobius"/>
    </source>
</evidence>
<dbReference type="Pfam" id="PF00550">
    <property type="entry name" value="PP-binding"/>
    <property type="match status" value="1"/>
</dbReference>
<dbReference type="InterPro" id="IPR042099">
    <property type="entry name" value="ANL_N_sf"/>
</dbReference>
<evidence type="ECO:0000259" key="3">
    <source>
        <dbReference type="Pfam" id="PF00550"/>
    </source>
</evidence>
<feature type="domain" description="AMP-dependent synthetase/ligase" evidence="2">
    <location>
        <begin position="119"/>
        <end position="325"/>
    </location>
</feature>
<evidence type="ECO:0000313" key="5">
    <source>
        <dbReference type="Proteomes" id="UP000287866"/>
    </source>
</evidence>
<accession>A0A8T6R6J1</accession>
<feature type="transmembrane region" description="Helical" evidence="1">
    <location>
        <begin position="778"/>
        <end position="798"/>
    </location>
</feature>
<dbReference type="InterPro" id="IPR009081">
    <property type="entry name" value="PP-bd_ACP"/>
</dbReference>
<feature type="transmembrane region" description="Helical" evidence="1">
    <location>
        <begin position="653"/>
        <end position="673"/>
    </location>
</feature>
<dbReference type="InterPro" id="IPR050237">
    <property type="entry name" value="ATP-dep_AMP-bd_enzyme"/>
</dbReference>
<gene>
    <name evidence="4" type="ORF">EPD83_014515</name>
</gene>
<keyword evidence="5" id="KW-1185">Reference proteome</keyword>
<protein>
    <submittedName>
        <fullName evidence="4">AMP-binding protein</fullName>
    </submittedName>
</protein>
<dbReference type="PANTHER" id="PTHR43767:SF1">
    <property type="entry name" value="NONRIBOSOMAL PEPTIDE SYNTHASE PES1 (EUROFUNG)-RELATED"/>
    <property type="match status" value="1"/>
</dbReference>
<dbReference type="InterPro" id="IPR000873">
    <property type="entry name" value="AMP-dep_synth/lig_dom"/>
</dbReference>
<keyword evidence="1" id="KW-0812">Transmembrane</keyword>
<dbReference type="InterPro" id="IPR036736">
    <property type="entry name" value="ACP-like_sf"/>
</dbReference>
<feature type="transmembrane region" description="Helical" evidence="1">
    <location>
        <begin position="608"/>
        <end position="633"/>
    </location>
</feature>
<dbReference type="SUPFAM" id="SSF47336">
    <property type="entry name" value="ACP-like"/>
    <property type="match status" value="1"/>
</dbReference>
<keyword evidence="1" id="KW-1133">Transmembrane helix</keyword>
<feature type="transmembrane region" description="Helical" evidence="1">
    <location>
        <begin position="685"/>
        <end position="701"/>
    </location>
</feature>
<dbReference type="RefSeq" id="WP_165566760.1">
    <property type="nucleotide sequence ID" value="NZ_SAYU02000052.1"/>
</dbReference>
<comment type="caution">
    <text evidence="4">The sequence shown here is derived from an EMBL/GenBank/DDBJ whole genome shotgun (WGS) entry which is preliminary data.</text>
</comment>
<feature type="transmembrane region" description="Helical" evidence="1">
    <location>
        <begin position="713"/>
        <end position="731"/>
    </location>
</feature>
<dbReference type="AlphaFoldDB" id="A0A8T6R6J1"/>